<sequence length="204" mass="23283">MSHNLALVLITNFDETDSYESVLQKLNLDTYKRTGQTTLSAATYDFFDNILWIGHYNRVLILVNGPLAFALQNTEASVTEKTLINVFPHSDIVSLNYGSTSTAYNYVVIQNGKKIRWKRGSQDGTTVDYGEELDIEKEITDEDIITPEDLEDLLNEEPEEDVKLRIEGMRGVRIVHTLFENYLPGLELWNISSDVVPMIEFTKK</sequence>
<evidence type="ECO:0000313" key="2">
    <source>
        <dbReference type="Proteomes" id="UP001241110"/>
    </source>
</evidence>
<gene>
    <name evidence="1" type="ORF">QNI16_32990</name>
</gene>
<name>A0AAE3QTV0_9BACT</name>
<comment type="caution">
    <text evidence="1">The sequence shown here is derived from an EMBL/GenBank/DDBJ whole genome shotgun (WGS) entry which is preliminary data.</text>
</comment>
<proteinExistence type="predicted"/>
<dbReference type="Proteomes" id="UP001241110">
    <property type="component" value="Unassembled WGS sequence"/>
</dbReference>
<protein>
    <submittedName>
        <fullName evidence="1">Uncharacterized protein</fullName>
    </submittedName>
</protein>
<accession>A0AAE3QTV0</accession>
<reference evidence="1" key="1">
    <citation type="submission" date="2023-05" db="EMBL/GenBank/DDBJ databases">
        <authorList>
            <person name="Zhang X."/>
        </authorList>
    </citation>
    <scope>NUCLEOTIDE SEQUENCE</scope>
    <source>
        <strain evidence="1">YF14B1</strain>
    </source>
</reference>
<evidence type="ECO:0000313" key="1">
    <source>
        <dbReference type="EMBL" id="MDJ1485355.1"/>
    </source>
</evidence>
<organism evidence="1 2">
    <name type="scientific">Xanthocytophaga flava</name>
    <dbReference type="NCBI Taxonomy" id="3048013"/>
    <lineage>
        <taxon>Bacteria</taxon>
        <taxon>Pseudomonadati</taxon>
        <taxon>Bacteroidota</taxon>
        <taxon>Cytophagia</taxon>
        <taxon>Cytophagales</taxon>
        <taxon>Rhodocytophagaceae</taxon>
        <taxon>Xanthocytophaga</taxon>
    </lineage>
</organism>
<dbReference type="EMBL" id="JASJOS010000019">
    <property type="protein sequence ID" value="MDJ1485355.1"/>
    <property type="molecule type" value="Genomic_DNA"/>
</dbReference>
<dbReference type="AlphaFoldDB" id="A0AAE3QTV0"/>
<dbReference type="RefSeq" id="WP_313987803.1">
    <property type="nucleotide sequence ID" value="NZ_JASJOS010000019.1"/>
</dbReference>